<dbReference type="PANTHER" id="PTHR31558">
    <property type="entry name" value="CW14 PROTEIN"/>
    <property type="match status" value="1"/>
</dbReference>
<evidence type="ECO:0000313" key="3">
    <source>
        <dbReference type="Proteomes" id="UP001165060"/>
    </source>
</evidence>
<comment type="caution">
    <text evidence="2">The sequence shown here is derived from an EMBL/GenBank/DDBJ whole genome shotgun (WGS) entry which is preliminary data.</text>
</comment>
<dbReference type="PANTHER" id="PTHR31558:SF35">
    <property type="entry name" value="PROTEIN ENHANCED DISEASE RESISTANCE 2 C-TERMINAL DOMAIN-CONTAINING PROTEIN"/>
    <property type="match status" value="1"/>
</dbReference>
<gene>
    <name evidence="2" type="ORF">TeGR_g14188</name>
</gene>
<dbReference type="Proteomes" id="UP001165060">
    <property type="component" value="Unassembled WGS sequence"/>
</dbReference>
<dbReference type="InterPro" id="IPR009769">
    <property type="entry name" value="EDR2_C"/>
</dbReference>
<evidence type="ECO:0000259" key="1">
    <source>
        <dbReference type="Pfam" id="PF07059"/>
    </source>
</evidence>
<proteinExistence type="predicted"/>
<dbReference type="Pfam" id="PF07059">
    <property type="entry name" value="EDR2_C"/>
    <property type="match status" value="1"/>
</dbReference>
<name>A0ABQ6MN66_9STRA</name>
<reference evidence="2 3" key="1">
    <citation type="journal article" date="2023" name="Commun. Biol.">
        <title>Genome analysis of Parmales, the sister group of diatoms, reveals the evolutionary specialization of diatoms from phago-mixotrophs to photoautotrophs.</title>
        <authorList>
            <person name="Ban H."/>
            <person name="Sato S."/>
            <person name="Yoshikawa S."/>
            <person name="Yamada K."/>
            <person name="Nakamura Y."/>
            <person name="Ichinomiya M."/>
            <person name="Sato N."/>
            <person name="Blanc-Mathieu R."/>
            <person name="Endo H."/>
            <person name="Kuwata A."/>
            <person name="Ogata H."/>
        </authorList>
    </citation>
    <scope>NUCLEOTIDE SEQUENCE [LARGE SCALE GENOMIC DNA]</scope>
</reference>
<keyword evidence="3" id="KW-1185">Reference proteome</keyword>
<dbReference type="EMBL" id="BRYB01003002">
    <property type="protein sequence ID" value="GMI28869.1"/>
    <property type="molecule type" value="Genomic_DNA"/>
</dbReference>
<evidence type="ECO:0000313" key="2">
    <source>
        <dbReference type="EMBL" id="GMI28869.1"/>
    </source>
</evidence>
<organism evidence="2 3">
    <name type="scientific">Tetraparma gracilis</name>
    <dbReference type="NCBI Taxonomy" id="2962635"/>
    <lineage>
        <taxon>Eukaryota</taxon>
        <taxon>Sar</taxon>
        <taxon>Stramenopiles</taxon>
        <taxon>Ochrophyta</taxon>
        <taxon>Bolidophyceae</taxon>
        <taxon>Parmales</taxon>
        <taxon>Triparmaceae</taxon>
        <taxon>Tetraparma</taxon>
    </lineage>
</organism>
<feature type="non-terminal residue" evidence="2">
    <location>
        <position position="1"/>
    </location>
</feature>
<protein>
    <recommendedName>
        <fullName evidence="1">Protein ENHANCED DISEASE RESISTANCE 2 C-terminal domain-containing protein</fullName>
    </recommendedName>
</protein>
<sequence>PPPPRSHPPTRYDGTADIDFGQDIINFISPGTPKKQASSKKIAKDLRRLTALTMTSIAELPESNPMTPYLVIGASNVLVALARAAPTEHFWTCLLLLNLTLFKLLHLKLPSKVFVSAVDKQRRDSVSELEGGEEKMPTVQLPAGIRTMQPTPPKQGSELAEALAAAGGIKSVAGTRIANDIKYCDQWAEVPHTFRPGNGTIFNVRKGPAYKKTGAKAPSLECLYDLYSCDLVRTPMRMKESGEMFTPPHVPGVTDIQTGNAYVPPMIIVSCGMPAFEPSLFGGEDDGPSYMAIFYFVIGERMLKELKDLSTASPAVKLLAEWCKRGEHENTIKGRFKCCCVLDDVDKLGLPAPIPSYNGKPVIINKTGAFFRKENHIELTIDVHNFAYLARKGLYSIMPKFPTMKLNVGFVIEGRDDDELPECMMGVGKLCYMDPGKAPEEEELINVDGD</sequence>
<accession>A0ABQ6MN66</accession>
<feature type="domain" description="Protein ENHANCED DISEASE RESISTANCE 2 C-terminal" evidence="1">
    <location>
        <begin position="198"/>
        <end position="434"/>
    </location>
</feature>